<dbReference type="AlphaFoldDB" id="A0A1M6KKG7"/>
<dbReference type="STRING" id="1121331.SAMN02745248_00503"/>
<dbReference type="InterPro" id="IPR014729">
    <property type="entry name" value="Rossmann-like_a/b/a_fold"/>
</dbReference>
<dbReference type="Proteomes" id="UP000183952">
    <property type="component" value="Unassembled WGS sequence"/>
</dbReference>
<dbReference type="OrthoDB" id="9782395at2"/>
<dbReference type="GO" id="GO:0005886">
    <property type="term" value="C:plasma membrane"/>
    <property type="evidence" value="ECO:0007669"/>
    <property type="project" value="TreeGrafter"/>
</dbReference>
<reference evidence="2 3" key="1">
    <citation type="submission" date="2016-11" db="EMBL/GenBank/DDBJ databases">
        <authorList>
            <person name="Jaros S."/>
            <person name="Januszkiewicz K."/>
            <person name="Wedrychowicz H."/>
        </authorList>
    </citation>
    <scope>NUCLEOTIDE SEQUENCE [LARGE SCALE GENOMIC DNA]</scope>
    <source>
        <strain evidence="2 3">DSM 3090</strain>
    </source>
</reference>
<dbReference type="RefSeq" id="WP_072901941.1">
    <property type="nucleotide sequence ID" value="NZ_FRAD01000004.1"/>
</dbReference>
<dbReference type="PANTHER" id="PTHR30336:SF20">
    <property type="entry name" value="DUF218 DOMAIN-CONTAINING PROTEIN"/>
    <property type="match status" value="1"/>
</dbReference>
<name>A0A1M6KKG7_9CLOT</name>
<dbReference type="EMBL" id="FRAD01000004">
    <property type="protein sequence ID" value="SHJ59462.1"/>
    <property type="molecule type" value="Genomic_DNA"/>
</dbReference>
<gene>
    <name evidence="2" type="ORF">SAMN02745248_00503</name>
</gene>
<dbReference type="CDD" id="cd06259">
    <property type="entry name" value="YdcF-like"/>
    <property type="match status" value="1"/>
</dbReference>
<dbReference type="InterPro" id="IPR003848">
    <property type="entry name" value="DUF218"/>
</dbReference>
<dbReference type="Gene3D" id="3.40.50.620">
    <property type="entry name" value="HUPs"/>
    <property type="match status" value="1"/>
</dbReference>
<evidence type="ECO:0000259" key="1">
    <source>
        <dbReference type="Pfam" id="PF02698"/>
    </source>
</evidence>
<proteinExistence type="predicted"/>
<feature type="domain" description="DUF218" evidence="1">
    <location>
        <begin position="22"/>
        <end position="155"/>
    </location>
</feature>
<sequence length="197" mass="22430">MSSIIEDISEFIFVEHMPEKSDAIMIVGGSFSEQGEVAAELWKEGYAPYCIVGGGVSVKTGKFPGPKTKQDVYNGQYDTEADFFKDVLMKNGVPEVAIIEDNKSGWTRENAEMAKVVCEENNIKVEKAILICKTFHARRSLMFYKSVFPNTEFYVVTVEGYDINRDNWFKSEYGIKRVLGELKRCGEQFNEDDVLNW</sequence>
<evidence type="ECO:0000313" key="3">
    <source>
        <dbReference type="Proteomes" id="UP000183952"/>
    </source>
</evidence>
<protein>
    <submittedName>
        <fullName evidence="2">DUF218 domain-containing protein</fullName>
    </submittedName>
</protein>
<evidence type="ECO:0000313" key="2">
    <source>
        <dbReference type="EMBL" id="SHJ59462.1"/>
    </source>
</evidence>
<organism evidence="2 3">
    <name type="scientific">Hathewaya proteolytica DSM 3090</name>
    <dbReference type="NCBI Taxonomy" id="1121331"/>
    <lineage>
        <taxon>Bacteria</taxon>
        <taxon>Bacillati</taxon>
        <taxon>Bacillota</taxon>
        <taxon>Clostridia</taxon>
        <taxon>Eubacteriales</taxon>
        <taxon>Clostridiaceae</taxon>
        <taxon>Hathewaya</taxon>
    </lineage>
</organism>
<keyword evidence="3" id="KW-1185">Reference proteome</keyword>
<accession>A0A1M6KKG7</accession>
<dbReference type="Pfam" id="PF02698">
    <property type="entry name" value="DUF218"/>
    <property type="match status" value="1"/>
</dbReference>
<dbReference type="PANTHER" id="PTHR30336">
    <property type="entry name" value="INNER MEMBRANE PROTEIN, PROBABLE PERMEASE"/>
    <property type="match status" value="1"/>
</dbReference>
<dbReference type="InterPro" id="IPR051599">
    <property type="entry name" value="Cell_Envelope_Assoc"/>
</dbReference>